<gene>
    <name evidence="18" type="primary">narQ</name>
    <name evidence="18" type="ORF">KNV97_02220</name>
</gene>
<dbReference type="CDD" id="cd16917">
    <property type="entry name" value="HATPase_UhpB-NarQ-NarX-like"/>
    <property type="match status" value="1"/>
</dbReference>
<dbReference type="CDD" id="cd06225">
    <property type="entry name" value="HAMP"/>
    <property type="match status" value="1"/>
</dbReference>
<evidence type="ECO:0000256" key="5">
    <source>
        <dbReference type="ARBA" id="ARBA00022679"/>
    </source>
</evidence>
<feature type="domain" description="Histidine kinase" evidence="16">
    <location>
        <begin position="368"/>
        <end position="567"/>
    </location>
</feature>
<keyword evidence="5 13" id="KW-0808">Transferase</keyword>
<dbReference type="InterPro" id="IPR005467">
    <property type="entry name" value="His_kinase_dom"/>
</dbReference>
<dbReference type="EC" id="2.7.13.3" evidence="13"/>
<sequence length="574" mass="64384">MAIQVEKSVTSTIAKSMLLIVLLSVLITGFAIITLASSLNDAEAVNVSGSMRMQSYRLAYDIQSESASYMQHIAAFEQSLNAPSMQAVRNWNVPENIAQDYEALIMRWQILKAQLTGDNKQEYLHQVEDFVRRIDGFVLKLQRFSEQKLINLAWVGGLGLGGVLLISLFVVRYIRKEVVRPLRALVIASEQVQNRAFEVQLDTNSPNELGILSATFNVMAGELGKLYRGLEQAVNEKTHKLQRANQSLEVLYNSAQQLTAARITQDNYQAILRHMVSIQGVNGVKIEIEQEASKPLMLQEGQICGENANSRELILAGQSLGHLYWEAGLPCPDQALIENFALMLARAVYYNRAQKQAEQLLLMEERATIARELHDSLAQSLSYLKIQVSLLKRVMAKLEQNPYSSQTNDIIGDIDQGLSGAYTQLRELLTTFRLTIREANFGQALVDMLDQLADQTPARITLNNNLSSMGLEAHQQVHLMQLIREATMNAIKHADATQINIDCNEQDNEVVVTIEDDGVGFDQQEAKLNHYGMSIMQERAGRLNGELRVEASPERGCKVTLTYMRSRDTHDDEM</sequence>
<evidence type="ECO:0000256" key="11">
    <source>
        <dbReference type="ARBA" id="ARBA00023012"/>
    </source>
</evidence>
<dbReference type="EMBL" id="CP076642">
    <property type="protein sequence ID" value="QXO16347.1"/>
    <property type="molecule type" value="Genomic_DNA"/>
</dbReference>
<dbReference type="GO" id="GO:0005524">
    <property type="term" value="F:ATP binding"/>
    <property type="evidence" value="ECO:0007669"/>
    <property type="project" value="UniProtKB-KW"/>
</dbReference>
<dbReference type="GO" id="GO:0016020">
    <property type="term" value="C:membrane"/>
    <property type="evidence" value="ECO:0007669"/>
    <property type="project" value="UniProtKB-SubCell"/>
</dbReference>
<feature type="domain" description="HAMP" evidence="17">
    <location>
        <begin position="176"/>
        <end position="228"/>
    </location>
</feature>
<dbReference type="NCBIfam" id="NF008184">
    <property type="entry name" value="PRK10935.1"/>
    <property type="match status" value="1"/>
</dbReference>
<keyword evidence="14" id="KW-0175">Coiled coil</keyword>
<keyword evidence="9 13" id="KW-0067">ATP-binding</keyword>
<evidence type="ECO:0000256" key="7">
    <source>
        <dbReference type="ARBA" id="ARBA00022741"/>
    </source>
</evidence>
<keyword evidence="10 15" id="KW-1133">Transmembrane helix</keyword>
<keyword evidence="11 13" id="KW-0902">Two-component regulatory system</keyword>
<keyword evidence="6 15" id="KW-0812">Transmembrane</keyword>
<dbReference type="KEGG" id="vos:KNV97_02220"/>
<keyword evidence="7 13" id="KW-0547">Nucleotide-binding</keyword>
<dbReference type="PIRSF" id="PIRSF003167">
    <property type="entry name" value="STHK_NarX/NarQ"/>
    <property type="match status" value="1"/>
</dbReference>
<keyword evidence="4" id="KW-0597">Phosphoprotein</keyword>
<dbReference type="CDD" id="cd22899">
    <property type="entry name" value="NarQ_sensor"/>
    <property type="match status" value="1"/>
</dbReference>
<evidence type="ECO:0000256" key="1">
    <source>
        <dbReference type="ARBA" id="ARBA00000085"/>
    </source>
</evidence>
<comment type="subcellular location">
    <subcellularLocation>
        <location evidence="2">Cell inner membrane</location>
        <topology evidence="2">Multi-pass membrane protein</topology>
    </subcellularLocation>
</comment>
<evidence type="ECO:0000256" key="9">
    <source>
        <dbReference type="ARBA" id="ARBA00022840"/>
    </source>
</evidence>
<dbReference type="Proteomes" id="UP000694232">
    <property type="component" value="Chromosome 2"/>
</dbReference>
<name>A0A975U8G0_9VIBR</name>
<accession>A0A975U8G0</accession>
<proteinExistence type="predicted"/>
<keyword evidence="12 13" id="KW-0472">Membrane</keyword>
<evidence type="ECO:0000259" key="17">
    <source>
        <dbReference type="PROSITE" id="PS50885"/>
    </source>
</evidence>
<comment type="catalytic activity">
    <reaction evidence="1 13">
        <text>ATP + protein L-histidine = ADP + protein N-phospho-L-histidine.</text>
        <dbReference type="EC" id="2.7.13.3"/>
    </reaction>
</comment>
<dbReference type="InterPro" id="IPR003594">
    <property type="entry name" value="HATPase_dom"/>
</dbReference>
<dbReference type="PROSITE" id="PS50109">
    <property type="entry name" value="HIS_KIN"/>
    <property type="match status" value="1"/>
</dbReference>
<dbReference type="RefSeq" id="WP_218562017.1">
    <property type="nucleotide sequence ID" value="NZ_CP076642.1"/>
</dbReference>
<feature type="transmembrane region" description="Helical" evidence="15">
    <location>
        <begin position="17"/>
        <end position="36"/>
    </location>
</feature>
<evidence type="ECO:0000256" key="13">
    <source>
        <dbReference type="PIRNR" id="PIRNR003167"/>
    </source>
</evidence>
<evidence type="ECO:0000256" key="4">
    <source>
        <dbReference type="ARBA" id="ARBA00022553"/>
    </source>
</evidence>
<evidence type="ECO:0000256" key="3">
    <source>
        <dbReference type="ARBA" id="ARBA00022519"/>
    </source>
</evidence>
<dbReference type="InterPro" id="IPR029095">
    <property type="entry name" value="NarX-like_N"/>
</dbReference>
<dbReference type="InterPro" id="IPR050482">
    <property type="entry name" value="Sensor_HK_TwoCompSys"/>
</dbReference>
<evidence type="ECO:0000256" key="15">
    <source>
        <dbReference type="SAM" id="Phobius"/>
    </source>
</evidence>
<evidence type="ECO:0000256" key="14">
    <source>
        <dbReference type="SAM" id="Coils"/>
    </source>
</evidence>
<evidence type="ECO:0000256" key="10">
    <source>
        <dbReference type="ARBA" id="ARBA00022989"/>
    </source>
</evidence>
<keyword evidence="3 13" id="KW-0997">Cell inner membrane</keyword>
<evidence type="ECO:0000313" key="19">
    <source>
        <dbReference type="Proteomes" id="UP000694232"/>
    </source>
</evidence>
<organism evidence="18 19">
    <name type="scientific">Vibrio ostreae</name>
    <dbReference type="NCBI Taxonomy" id="2841925"/>
    <lineage>
        <taxon>Bacteria</taxon>
        <taxon>Pseudomonadati</taxon>
        <taxon>Pseudomonadota</taxon>
        <taxon>Gammaproteobacteria</taxon>
        <taxon>Vibrionales</taxon>
        <taxon>Vibrionaceae</taxon>
        <taxon>Vibrio</taxon>
    </lineage>
</organism>
<evidence type="ECO:0000259" key="16">
    <source>
        <dbReference type="PROSITE" id="PS50109"/>
    </source>
</evidence>
<evidence type="ECO:0000256" key="6">
    <source>
        <dbReference type="ARBA" id="ARBA00022692"/>
    </source>
</evidence>
<evidence type="ECO:0000313" key="18">
    <source>
        <dbReference type="EMBL" id="QXO16347.1"/>
    </source>
</evidence>
<dbReference type="SMART" id="SM00387">
    <property type="entry name" value="HATPase_c"/>
    <property type="match status" value="1"/>
</dbReference>
<evidence type="ECO:0000256" key="2">
    <source>
        <dbReference type="ARBA" id="ARBA00004429"/>
    </source>
</evidence>
<dbReference type="Pfam" id="PF00672">
    <property type="entry name" value="HAMP"/>
    <property type="match status" value="1"/>
</dbReference>
<dbReference type="PANTHER" id="PTHR24421">
    <property type="entry name" value="NITRATE/NITRITE SENSOR PROTEIN NARX-RELATED"/>
    <property type="match status" value="1"/>
</dbReference>
<dbReference type="InterPro" id="IPR016380">
    <property type="entry name" value="Sig_transdc_His_kin_NarX/NarQ"/>
</dbReference>
<keyword evidence="13" id="KW-1003">Cell membrane</keyword>
<dbReference type="AlphaFoldDB" id="A0A975U8G0"/>
<dbReference type="GO" id="GO:0000155">
    <property type="term" value="F:phosphorelay sensor kinase activity"/>
    <property type="evidence" value="ECO:0007669"/>
    <property type="project" value="InterPro"/>
</dbReference>
<keyword evidence="19" id="KW-1185">Reference proteome</keyword>
<dbReference type="PROSITE" id="PS50885">
    <property type="entry name" value="HAMP"/>
    <property type="match status" value="1"/>
</dbReference>
<dbReference type="InterPro" id="IPR003660">
    <property type="entry name" value="HAMP_dom"/>
</dbReference>
<protein>
    <recommendedName>
        <fullName evidence="13">Sensor protein</fullName>
        <ecNumber evidence="13">2.7.13.3</ecNumber>
    </recommendedName>
</protein>
<dbReference type="PANTHER" id="PTHR24421:SF10">
    <property type="entry name" value="NITRATE_NITRITE SENSOR PROTEIN NARQ"/>
    <property type="match status" value="1"/>
</dbReference>
<reference evidence="18" key="1">
    <citation type="submission" date="2021-06" db="EMBL/GenBank/DDBJ databases">
        <title>Vibrio nov. sp., novel gut bacterium isolated from Yellow Sea oyster.</title>
        <authorList>
            <person name="Muhammad N."/>
            <person name="Nguyen T.H."/>
            <person name="Lee Y.-J."/>
            <person name="Ko J."/>
            <person name="Kim S.-G."/>
        </authorList>
    </citation>
    <scope>NUCLEOTIDE SEQUENCE</scope>
    <source>
        <strain evidence="18">OG9-811</strain>
    </source>
</reference>
<dbReference type="SMART" id="SM00304">
    <property type="entry name" value="HAMP"/>
    <property type="match status" value="1"/>
</dbReference>
<dbReference type="Pfam" id="PF07730">
    <property type="entry name" value="HisKA_3"/>
    <property type="match status" value="1"/>
</dbReference>
<dbReference type="GO" id="GO:0046983">
    <property type="term" value="F:protein dimerization activity"/>
    <property type="evidence" value="ECO:0007669"/>
    <property type="project" value="InterPro"/>
</dbReference>
<feature type="transmembrane region" description="Helical" evidence="15">
    <location>
        <begin position="149"/>
        <end position="174"/>
    </location>
</feature>
<dbReference type="InterPro" id="IPR011712">
    <property type="entry name" value="Sig_transdc_His_kin_sub3_dim/P"/>
</dbReference>
<feature type="coiled-coil region" evidence="14">
    <location>
        <begin position="227"/>
        <end position="261"/>
    </location>
</feature>
<dbReference type="Pfam" id="PF02518">
    <property type="entry name" value="HATPase_c"/>
    <property type="match status" value="1"/>
</dbReference>
<dbReference type="Pfam" id="PF13675">
    <property type="entry name" value="PilJ"/>
    <property type="match status" value="1"/>
</dbReference>
<evidence type="ECO:0000256" key="8">
    <source>
        <dbReference type="ARBA" id="ARBA00022777"/>
    </source>
</evidence>
<keyword evidence="8 13" id="KW-0418">Kinase</keyword>
<evidence type="ECO:0000256" key="12">
    <source>
        <dbReference type="ARBA" id="ARBA00023136"/>
    </source>
</evidence>